<dbReference type="CDD" id="cd09854">
    <property type="entry name" value="PIN_VapC-like"/>
    <property type="match status" value="1"/>
</dbReference>
<evidence type="ECO:0000313" key="3">
    <source>
        <dbReference type="Proteomes" id="UP000636505"/>
    </source>
</evidence>
<dbReference type="Pfam" id="PF13470">
    <property type="entry name" value="PIN_3"/>
    <property type="match status" value="1"/>
</dbReference>
<dbReference type="InterPro" id="IPR029060">
    <property type="entry name" value="PIN-like_dom_sf"/>
</dbReference>
<keyword evidence="3" id="KW-1185">Reference proteome</keyword>
<dbReference type="RefSeq" id="WP_193906415.1">
    <property type="nucleotide sequence ID" value="NZ_JADEXG010000018.1"/>
</dbReference>
<dbReference type="InterPro" id="IPR002716">
    <property type="entry name" value="PIN_dom"/>
</dbReference>
<sequence>MQVFFDTNVLLDALLVREPFVADAAYLLEAVEMGKLSGFMSATTVTDVHYLVSRQTKSLETAIIIAVTRLLALFEICPVDREVLEQAIVLKLPDFEDAVQVACAVSLGLEAITSRDIEGFAGSPIPVFLPGDLRIQLTQPQP</sequence>
<dbReference type="AlphaFoldDB" id="A0A8J7DCD2"/>
<dbReference type="Gene3D" id="3.40.50.1010">
    <property type="entry name" value="5'-nuclease"/>
    <property type="match status" value="1"/>
</dbReference>
<accession>A0A8J7DCD2</accession>
<protein>
    <submittedName>
        <fullName evidence="2">PIN domain-containing protein</fullName>
    </submittedName>
</protein>
<gene>
    <name evidence="2" type="ORF">IQ241_09565</name>
</gene>
<proteinExistence type="predicted"/>
<dbReference type="Proteomes" id="UP000636505">
    <property type="component" value="Unassembled WGS sequence"/>
</dbReference>
<dbReference type="SUPFAM" id="SSF88723">
    <property type="entry name" value="PIN domain-like"/>
    <property type="match status" value="1"/>
</dbReference>
<reference evidence="2" key="1">
    <citation type="submission" date="2020-10" db="EMBL/GenBank/DDBJ databases">
        <authorList>
            <person name="Castelo-Branco R."/>
            <person name="Eusebio N."/>
            <person name="Adriana R."/>
            <person name="Vieira A."/>
            <person name="Brugerolle De Fraissinette N."/>
            <person name="Rezende De Castro R."/>
            <person name="Schneider M.P."/>
            <person name="Vasconcelos V."/>
            <person name="Leao P.N."/>
        </authorList>
    </citation>
    <scope>NUCLEOTIDE SEQUENCE</scope>
    <source>
        <strain evidence="2">LEGE 07310</strain>
    </source>
</reference>
<comment type="caution">
    <text evidence="2">The sequence shown here is derived from an EMBL/GenBank/DDBJ whole genome shotgun (WGS) entry which is preliminary data.</text>
</comment>
<organism evidence="2 3">
    <name type="scientific">Vasconcelosia minhoensis LEGE 07310</name>
    <dbReference type="NCBI Taxonomy" id="915328"/>
    <lineage>
        <taxon>Bacteria</taxon>
        <taxon>Bacillati</taxon>
        <taxon>Cyanobacteriota</taxon>
        <taxon>Cyanophyceae</taxon>
        <taxon>Nodosilineales</taxon>
        <taxon>Cymatolegaceae</taxon>
        <taxon>Vasconcelosia</taxon>
        <taxon>Vasconcelosia minhoensis</taxon>
    </lineage>
</organism>
<name>A0A8J7DCD2_9CYAN</name>
<feature type="domain" description="PIN" evidence="1">
    <location>
        <begin position="3"/>
        <end position="117"/>
    </location>
</feature>
<evidence type="ECO:0000259" key="1">
    <source>
        <dbReference type="Pfam" id="PF13470"/>
    </source>
</evidence>
<dbReference type="EMBL" id="JADEXG010000018">
    <property type="protein sequence ID" value="MBE9077543.1"/>
    <property type="molecule type" value="Genomic_DNA"/>
</dbReference>
<evidence type="ECO:0000313" key="2">
    <source>
        <dbReference type="EMBL" id="MBE9077543.1"/>
    </source>
</evidence>